<dbReference type="Proteomes" id="UP000194127">
    <property type="component" value="Unassembled WGS sequence"/>
</dbReference>
<dbReference type="OrthoDB" id="18487at2759"/>
<dbReference type="STRING" id="670580.A0A1X6MIW7"/>
<dbReference type="RefSeq" id="XP_024333062.1">
    <property type="nucleotide sequence ID" value="XM_024478014.1"/>
</dbReference>
<organism evidence="2 3">
    <name type="scientific">Postia placenta MAD-698-R-SB12</name>
    <dbReference type="NCBI Taxonomy" id="670580"/>
    <lineage>
        <taxon>Eukaryota</taxon>
        <taxon>Fungi</taxon>
        <taxon>Dikarya</taxon>
        <taxon>Basidiomycota</taxon>
        <taxon>Agaricomycotina</taxon>
        <taxon>Agaricomycetes</taxon>
        <taxon>Polyporales</taxon>
        <taxon>Adustoporiaceae</taxon>
        <taxon>Rhodonia</taxon>
    </lineage>
</organism>
<accession>A0A1X6MIW7</accession>
<dbReference type="GeneID" id="36322964"/>
<dbReference type="AlphaFoldDB" id="A0A1X6MIW7"/>
<feature type="region of interest" description="Disordered" evidence="1">
    <location>
        <begin position="118"/>
        <end position="199"/>
    </location>
</feature>
<name>A0A1X6MIW7_9APHY</name>
<evidence type="ECO:0000313" key="3">
    <source>
        <dbReference type="Proteomes" id="UP000194127"/>
    </source>
</evidence>
<protein>
    <submittedName>
        <fullName evidence="2">Uncharacterized protein</fullName>
    </submittedName>
</protein>
<sequence length="199" mass="22381">MLMALGCAFIFLLVVVAWRRRMRKRRAQATAAFAQAKRLGAPRTWRWRLRRLGAVLLGQHRRPAATDEEAQALRLEKLRGAEDARHTRGVEKLGGAAYDLPSVHEPGERASLSTESLYTQVTGQPRRAPEPRQPVRNARDMLPSRFSDTTMGSHEREARAPTPAQEYARSVAQAQAQEPRGAYWVTPTSTGDSNNPFRR</sequence>
<gene>
    <name evidence="2" type="ORF">POSPLADRAFT_1042007</name>
</gene>
<evidence type="ECO:0000256" key="1">
    <source>
        <dbReference type="SAM" id="MobiDB-lite"/>
    </source>
</evidence>
<evidence type="ECO:0000313" key="2">
    <source>
        <dbReference type="EMBL" id="OSX56268.1"/>
    </source>
</evidence>
<dbReference type="EMBL" id="KZ110614">
    <property type="protein sequence ID" value="OSX56268.1"/>
    <property type="molecule type" value="Genomic_DNA"/>
</dbReference>
<feature type="compositionally biased region" description="Polar residues" evidence="1">
    <location>
        <begin position="186"/>
        <end position="199"/>
    </location>
</feature>
<proteinExistence type="predicted"/>
<keyword evidence="3" id="KW-1185">Reference proteome</keyword>
<reference evidence="2 3" key="1">
    <citation type="submission" date="2017-04" db="EMBL/GenBank/DDBJ databases">
        <title>Genome Sequence of the Model Brown-Rot Fungus Postia placenta SB12.</title>
        <authorList>
            <consortium name="DOE Joint Genome Institute"/>
            <person name="Gaskell J."/>
            <person name="Kersten P."/>
            <person name="Larrondo L.F."/>
            <person name="Canessa P."/>
            <person name="Martinez D."/>
            <person name="Hibbett D."/>
            <person name="Schmoll M."/>
            <person name="Kubicek C.P."/>
            <person name="Martinez A.T."/>
            <person name="Yadav J."/>
            <person name="Master E."/>
            <person name="Magnuson J.K."/>
            <person name="James T."/>
            <person name="Yaver D."/>
            <person name="Berka R."/>
            <person name="Labutti K."/>
            <person name="Lipzen A."/>
            <person name="Aerts A."/>
            <person name="Barry K."/>
            <person name="Henrissat B."/>
            <person name="Blanchette R."/>
            <person name="Grigoriev I."/>
            <person name="Cullen D."/>
        </authorList>
    </citation>
    <scope>NUCLEOTIDE SEQUENCE [LARGE SCALE GENOMIC DNA]</scope>
    <source>
        <strain evidence="2 3">MAD-698-R-SB12</strain>
    </source>
</reference>